<comment type="caution">
    <text evidence="10">The sequence shown here is derived from an EMBL/GenBank/DDBJ whole genome shotgun (WGS) entry which is preliminary data.</text>
</comment>
<dbReference type="AlphaFoldDB" id="A0A8J2X058"/>
<reference evidence="10" key="1">
    <citation type="submission" date="2021-11" db="EMBL/GenBank/DDBJ databases">
        <authorList>
            <consortium name="Genoscope - CEA"/>
            <person name="William W."/>
        </authorList>
    </citation>
    <scope>NUCLEOTIDE SEQUENCE</scope>
</reference>
<feature type="compositionally biased region" description="Low complexity" evidence="7">
    <location>
        <begin position="648"/>
        <end position="666"/>
    </location>
</feature>
<keyword evidence="2 8" id="KW-0812">Transmembrane</keyword>
<feature type="transmembrane region" description="Helical" evidence="8">
    <location>
        <begin position="429"/>
        <end position="453"/>
    </location>
</feature>
<dbReference type="GO" id="GO:0022857">
    <property type="term" value="F:transmembrane transporter activity"/>
    <property type="evidence" value="ECO:0007669"/>
    <property type="project" value="TreeGrafter"/>
</dbReference>
<evidence type="ECO:0000256" key="1">
    <source>
        <dbReference type="ARBA" id="ARBA00004141"/>
    </source>
</evidence>
<keyword evidence="3 8" id="KW-1133">Transmembrane helix</keyword>
<feature type="compositionally biased region" description="Pro residues" evidence="7">
    <location>
        <begin position="667"/>
        <end position="681"/>
    </location>
</feature>
<dbReference type="OrthoDB" id="196791at2759"/>
<feature type="transmembrane region" description="Helical" evidence="8">
    <location>
        <begin position="58"/>
        <end position="77"/>
    </location>
</feature>
<evidence type="ECO:0000256" key="7">
    <source>
        <dbReference type="SAM" id="MobiDB-lite"/>
    </source>
</evidence>
<feature type="domain" description="SSD" evidence="9">
    <location>
        <begin position="360"/>
        <end position="454"/>
    </location>
</feature>
<name>A0A8J2X058_9STRA</name>
<dbReference type="PROSITE" id="PS01186">
    <property type="entry name" value="EGF_2"/>
    <property type="match status" value="1"/>
</dbReference>
<gene>
    <name evidence="10" type="ORF">PECAL_4P27760</name>
</gene>
<feature type="transmembrane region" description="Helical" evidence="8">
    <location>
        <begin position="959"/>
        <end position="982"/>
    </location>
</feature>
<dbReference type="Gene3D" id="1.20.1640.10">
    <property type="entry name" value="Multidrug efflux transporter AcrB transmembrane domain"/>
    <property type="match status" value="2"/>
</dbReference>
<proteinExistence type="inferred from homology"/>
<dbReference type="InterPro" id="IPR000742">
    <property type="entry name" value="EGF"/>
</dbReference>
<evidence type="ECO:0000313" key="10">
    <source>
        <dbReference type="EMBL" id="CAH0375442.1"/>
    </source>
</evidence>
<feature type="transmembrane region" description="Helical" evidence="8">
    <location>
        <begin position="1014"/>
        <end position="1034"/>
    </location>
</feature>
<feature type="region of interest" description="Disordered" evidence="7">
    <location>
        <begin position="1129"/>
        <end position="1177"/>
    </location>
</feature>
<dbReference type="Pfam" id="PF03176">
    <property type="entry name" value="MMPL"/>
    <property type="match status" value="1"/>
</dbReference>
<feature type="transmembrane region" description="Helical" evidence="8">
    <location>
        <begin position="353"/>
        <end position="374"/>
    </location>
</feature>
<dbReference type="InterPro" id="IPR000731">
    <property type="entry name" value="SSD"/>
</dbReference>
<feature type="compositionally biased region" description="Basic and acidic residues" evidence="7">
    <location>
        <begin position="1152"/>
        <end position="1164"/>
    </location>
</feature>
<dbReference type="InterPro" id="IPR052081">
    <property type="entry name" value="Dispatched_Hh_regulator"/>
</dbReference>
<feature type="region of interest" description="Disordered" evidence="7">
    <location>
        <begin position="485"/>
        <end position="518"/>
    </location>
</feature>
<comment type="subcellular location">
    <subcellularLocation>
        <location evidence="1">Membrane</location>
        <topology evidence="1">Multi-pass membrane protein</topology>
    </subcellularLocation>
</comment>
<evidence type="ECO:0000256" key="8">
    <source>
        <dbReference type="SAM" id="Phobius"/>
    </source>
</evidence>
<dbReference type="InterPro" id="IPR004869">
    <property type="entry name" value="MMPL_dom"/>
</dbReference>
<sequence length="1177" mass="126747">MGRCPAEGLEASIHVLFLFGVAAFLAWDRYKRDDLDRPNRKQADWATALARFVCRRPLGIVSIIAAYAAYLSLAAFVDVDCLEARSLHLVTALEQYARQDEVTSYNLDNWESAQKASVSAGLCAPARRRLAAVGDTEHLKLFYAARNRPADVITAKSLLDARILEGRVTSDDGFDDHCYVAGGAGGANRRCSNAAVRSWTDPFFAGGAVVSNIDAAAAEFAESAEGRYFFDVFFTIKNPTSNVSRSEIFFSLTDREAFRQWAKDYLLPTLERASTADTRVCWLNGDVNDIEVEEAVTHDALLAIGSLIFVYLCMIVHTRSPIVATVAMAQVLASVPIGVYLHRALFHVDQFYVLNFLGLFIIAGIGADDSFLLFDVWKAEVDRGPSRTLPEILAAAYRAAGASMAVTSISSAASFFANTYSTLPALRSFGIFCGTLIMVNFAFVMLVFPAALVMRSRMRPPAEDARVDVGGEDVVDASSVQVLERPATPTGDEGDANPLALRAAPAARSRSRSDDDEEREPLNLWGRVAVVLATPAELAEAYQRFKSWAAIDKFFGRTLPTAVKRFHKVILVAALALAVMGFASTAAELKADDEPPRFFHRSHNLGLVYELSEDYFAAGAERGLSSAGGVVNVDVEAPTPGPTPRPVAAPSAPTPSQTTPSAKPTVQPLPQPTPRPTPEPTPKASNPTGAPVFAPTPKPTPLPTPRPSSVVPAPTPPVGPVAPQPTAAPTILTDERFCNGAGTSYYDDGGAIKCECFAGFAGTRCETQDVQYLDPGAMVTLDLVHGLKQRPGKPTARYRFGKPRYRGAFDLAEPEAQVYVRDTCLKAVGKSKLKANAVHSICVLSIFETDFLAPMGLALPLGRDDFRNLFAEFRQSNVLLDGSRVEEWIGFDCATNEATWVRDNIVLTVRKDAAVEDRLDVFQEWRDYLDDRASGRPAGVGRALLASSQEVMASLETNIVTGSLAAAGISVAACFACVLLLTRAVVHTGLVLATVVWINALLASLITWSLAWKIGIIEAIAFTIFVGISVDYALHVDRAFRYACAGEMIRAGRLQQLRRALGEVGAPVAAAAATTFGAAVFLLFCIILPFRKLGVLICAHTAFSGVAALVVLPAILVVLPNKDVSPAREEQTESSAVEMAPVQAALPPLPEKGVRVAEQEKSDLDDVPLDQDPGNYI</sequence>
<dbReference type="InterPro" id="IPR053958">
    <property type="entry name" value="HMGCR/SNAP/NPC1-like_SSD"/>
</dbReference>
<dbReference type="PANTHER" id="PTHR45951">
    <property type="entry name" value="PROTEIN DISPATCHED-RELATED"/>
    <property type="match status" value="1"/>
</dbReference>
<evidence type="ECO:0000256" key="4">
    <source>
        <dbReference type="ARBA" id="ARBA00023136"/>
    </source>
</evidence>
<feature type="transmembrane region" description="Helical" evidence="8">
    <location>
        <begin position="395"/>
        <end position="417"/>
    </location>
</feature>
<evidence type="ECO:0000313" key="11">
    <source>
        <dbReference type="Proteomes" id="UP000789595"/>
    </source>
</evidence>
<dbReference type="Proteomes" id="UP000789595">
    <property type="component" value="Unassembled WGS sequence"/>
</dbReference>
<evidence type="ECO:0000256" key="5">
    <source>
        <dbReference type="ARBA" id="ARBA00023180"/>
    </source>
</evidence>
<feature type="transmembrane region" description="Helical" evidence="8">
    <location>
        <begin position="1093"/>
        <end position="1119"/>
    </location>
</feature>
<keyword evidence="4 8" id="KW-0472">Membrane</keyword>
<feature type="compositionally biased region" description="Pro residues" evidence="7">
    <location>
        <begin position="694"/>
        <end position="706"/>
    </location>
</feature>
<keyword evidence="5" id="KW-0325">Glycoprotein</keyword>
<dbReference type="EMBL" id="CAKKNE010000004">
    <property type="protein sequence ID" value="CAH0375442.1"/>
    <property type="molecule type" value="Genomic_DNA"/>
</dbReference>
<evidence type="ECO:0000256" key="6">
    <source>
        <dbReference type="ARBA" id="ARBA00038046"/>
    </source>
</evidence>
<dbReference type="GO" id="GO:0016020">
    <property type="term" value="C:membrane"/>
    <property type="evidence" value="ECO:0007669"/>
    <property type="project" value="UniProtKB-SubCell"/>
</dbReference>
<feature type="transmembrane region" description="Helical" evidence="8">
    <location>
        <begin position="1064"/>
        <end position="1087"/>
    </location>
</feature>
<comment type="similarity">
    <text evidence="6">Belongs to the dispatched family.</text>
</comment>
<feature type="compositionally biased region" description="Low complexity" evidence="7">
    <location>
        <begin position="498"/>
        <end position="508"/>
    </location>
</feature>
<evidence type="ECO:0000259" key="9">
    <source>
        <dbReference type="PROSITE" id="PS50156"/>
    </source>
</evidence>
<dbReference type="PROSITE" id="PS50156">
    <property type="entry name" value="SSD"/>
    <property type="match status" value="1"/>
</dbReference>
<accession>A0A8J2X058</accession>
<protein>
    <recommendedName>
        <fullName evidence="9">SSD domain-containing protein</fullName>
    </recommendedName>
</protein>
<keyword evidence="11" id="KW-1185">Reference proteome</keyword>
<feature type="compositionally biased region" description="Pro residues" evidence="7">
    <location>
        <begin position="713"/>
        <end position="723"/>
    </location>
</feature>
<feature type="transmembrane region" description="Helical" evidence="8">
    <location>
        <begin position="989"/>
        <end position="1008"/>
    </location>
</feature>
<dbReference type="SUPFAM" id="SSF82866">
    <property type="entry name" value="Multidrug efflux transporter AcrB transmembrane domain"/>
    <property type="match status" value="2"/>
</dbReference>
<feature type="transmembrane region" description="Helical" evidence="8">
    <location>
        <begin position="323"/>
        <end position="341"/>
    </location>
</feature>
<feature type="transmembrane region" description="Helical" evidence="8">
    <location>
        <begin position="12"/>
        <end position="30"/>
    </location>
</feature>
<organism evidence="10 11">
    <name type="scientific">Pelagomonas calceolata</name>
    <dbReference type="NCBI Taxonomy" id="35677"/>
    <lineage>
        <taxon>Eukaryota</taxon>
        <taxon>Sar</taxon>
        <taxon>Stramenopiles</taxon>
        <taxon>Ochrophyta</taxon>
        <taxon>Pelagophyceae</taxon>
        <taxon>Pelagomonadales</taxon>
        <taxon>Pelagomonadaceae</taxon>
        <taxon>Pelagomonas</taxon>
    </lineage>
</organism>
<dbReference type="PRINTS" id="PR01217">
    <property type="entry name" value="PRICHEXTENSN"/>
</dbReference>
<evidence type="ECO:0000256" key="3">
    <source>
        <dbReference type="ARBA" id="ARBA00022989"/>
    </source>
</evidence>
<feature type="region of interest" description="Disordered" evidence="7">
    <location>
        <begin position="635"/>
        <end position="728"/>
    </location>
</feature>
<dbReference type="PROSITE" id="PS00022">
    <property type="entry name" value="EGF_1"/>
    <property type="match status" value="1"/>
</dbReference>
<dbReference type="Pfam" id="PF12349">
    <property type="entry name" value="Sterol-sensing"/>
    <property type="match status" value="1"/>
</dbReference>
<evidence type="ECO:0000256" key="2">
    <source>
        <dbReference type="ARBA" id="ARBA00022692"/>
    </source>
</evidence>